<feature type="domain" description="Phosphatidic acid phosphatase type 2/haloperoxidase" evidence="8">
    <location>
        <begin position="133"/>
        <end position="288"/>
    </location>
</feature>
<feature type="transmembrane region" description="Helical" evidence="7">
    <location>
        <begin position="242"/>
        <end position="264"/>
    </location>
</feature>
<comment type="subcellular location">
    <subcellularLocation>
        <location evidence="1">Membrane</location>
        <topology evidence="1">Multi-pass membrane protein</topology>
    </subcellularLocation>
</comment>
<keyword evidence="5 7" id="KW-0472">Membrane</keyword>
<feature type="region of interest" description="Disordered" evidence="6">
    <location>
        <begin position="1"/>
        <end position="31"/>
    </location>
</feature>
<feature type="region of interest" description="Disordered" evidence="6">
    <location>
        <begin position="342"/>
        <end position="402"/>
    </location>
</feature>
<evidence type="ECO:0000256" key="3">
    <source>
        <dbReference type="ARBA" id="ARBA00022692"/>
    </source>
</evidence>
<dbReference type="GO" id="GO:0006644">
    <property type="term" value="P:phospholipid metabolic process"/>
    <property type="evidence" value="ECO:0007669"/>
    <property type="project" value="InterPro"/>
</dbReference>
<keyword evidence="3 7" id="KW-0812">Transmembrane</keyword>
<dbReference type="InterPro" id="IPR043216">
    <property type="entry name" value="PAP-like"/>
</dbReference>
<feature type="transmembrane region" description="Helical" evidence="7">
    <location>
        <begin position="96"/>
        <end position="120"/>
    </location>
</feature>
<evidence type="ECO:0000256" key="7">
    <source>
        <dbReference type="SAM" id="Phobius"/>
    </source>
</evidence>
<dbReference type="InterPro" id="IPR000326">
    <property type="entry name" value="PAP2/HPO"/>
</dbReference>
<name>A0AAN6YC09_9PEZI</name>
<evidence type="ECO:0000313" key="10">
    <source>
        <dbReference type="Proteomes" id="UP001301769"/>
    </source>
</evidence>
<feature type="transmembrane region" description="Helical" evidence="7">
    <location>
        <begin position="132"/>
        <end position="153"/>
    </location>
</feature>
<dbReference type="SMART" id="SM00014">
    <property type="entry name" value="acidPPc"/>
    <property type="match status" value="1"/>
</dbReference>
<evidence type="ECO:0000256" key="1">
    <source>
        <dbReference type="ARBA" id="ARBA00004141"/>
    </source>
</evidence>
<feature type="transmembrane region" description="Helical" evidence="7">
    <location>
        <begin position="212"/>
        <end position="230"/>
    </location>
</feature>
<protein>
    <submittedName>
        <fullName evidence="9">Lipid phosphate phosphatase 1</fullName>
    </submittedName>
</protein>
<dbReference type="SUPFAM" id="SSF48317">
    <property type="entry name" value="Acid phosphatase/Vanadium-dependent haloperoxidase"/>
    <property type="match status" value="1"/>
</dbReference>
<feature type="transmembrane region" description="Helical" evidence="7">
    <location>
        <begin position="270"/>
        <end position="291"/>
    </location>
</feature>
<evidence type="ECO:0000256" key="4">
    <source>
        <dbReference type="ARBA" id="ARBA00022989"/>
    </source>
</evidence>
<evidence type="ECO:0000256" key="5">
    <source>
        <dbReference type="ARBA" id="ARBA00023136"/>
    </source>
</evidence>
<dbReference type="Proteomes" id="UP001301769">
    <property type="component" value="Unassembled WGS sequence"/>
</dbReference>
<evidence type="ECO:0000313" key="9">
    <source>
        <dbReference type="EMBL" id="KAK4215820.1"/>
    </source>
</evidence>
<reference evidence="9" key="2">
    <citation type="submission" date="2023-05" db="EMBL/GenBank/DDBJ databases">
        <authorList>
            <consortium name="Lawrence Berkeley National Laboratory"/>
            <person name="Steindorff A."/>
            <person name="Hensen N."/>
            <person name="Bonometti L."/>
            <person name="Westerberg I."/>
            <person name="Brannstrom I.O."/>
            <person name="Guillou S."/>
            <person name="Cros-Aarteil S."/>
            <person name="Calhoun S."/>
            <person name="Haridas S."/>
            <person name="Kuo A."/>
            <person name="Mondo S."/>
            <person name="Pangilinan J."/>
            <person name="Riley R."/>
            <person name="Labutti K."/>
            <person name="Andreopoulos B."/>
            <person name="Lipzen A."/>
            <person name="Chen C."/>
            <person name="Yanf M."/>
            <person name="Daum C."/>
            <person name="Ng V."/>
            <person name="Clum A."/>
            <person name="Ohm R."/>
            <person name="Martin F."/>
            <person name="Silar P."/>
            <person name="Natvig D."/>
            <person name="Lalanne C."/>
            <person name="Gautier V."/>
            <person name="Ament-Velasquez S.L."/>
            <person name="Kruys A."/>
            <person name="Hutchinson M.I."/>
            <person name="Powell A.J."/>
            <person name="Barry K."/>
            <person name="Miller A.N."/>
            <person name="Grigoriev I.V."/>
            <person name="Debuchy R."/>
            <person name="Gladieux P."/>
            <person name="Thoren M.H."/>
            <person name="Johannesson H."/>
        </authorList>
    </citation>
    <scope>NUCLEOTIDE SEQUENCE</scope>
    <source>
        <strain evidence="9">PSN293</strain>
    </source>
</reference>
<dbReference type="InterPro" id="IPR036938">
    <property type="entry name" value="PAP2/HPO_sf"/>
</dbReference>
<dbReference type="Pfam" id="PF01569">
    <property type="entry name" value="PAP2"/>
    <property type="match status" value="1"/>
</dbReference>
<feature type="compositionally biased region" description="Polar residues" evidence="6">
    <location>
        <begin position="20"/>
        <end position="29"/>
    </location>
</feature>
<organism evidence="9 10">
    <name type="scientific">Rhypophila decipiens</name>
    <dbReference type="NCBI Taxonomy" id="261697"/>
    <lineage>
        <taxon>Eukaryota</taxon>
        <taxon>Fungi</taxon>
        <taxon>Dikarya</taxon>
        <taxon>Ascomycota</taxon>
        <taxon>Pezizomycotina</taxon>
        <taxon>Sordariomycetes</taxon>
        <taxon>Sordariomycetidae</taxon>
        <taxon>Sordariales</taxon>
        <taxon>Naviculisporaceae</taxon>
        <taxon>Rhypophila</taxon>
    </lineage>
</organism>
<dbReference type="GO" id="GO:0016020">
    <property type="term" value="C:membrane"/>
    <property type="evidence" value="ECO:0007669"/>
    <property type="project" value="UniProtKB-SubCell"/>
</dbReference>
<comment type="caution">
    <text evidence="9">The sequence shown here is derived from an EMBL/GenBank/DDBJ whole genome shotgun (WGS) entry which is preliminary data.</text>
</comment>
<sequence>MLPFHRRRERGREERVNQKWDATSPSTTEPKSKRFGRFVLDWIRVSWKDVLALAILGAASQAIYSAPVVSVRTFPITFTQSGDIVYPQFAYPYRGWIISPMASGLISVLIPIGIIALAQIRIRSFWDMNNGILGVLYAVVIGTLFQVIIKTLIGGFRPYWLDVCKPDISRAASHNTTQLNGVGFQQIMYTVDVCTNPDENALKTAMSSFPSGHSTAAFAGYVFLFLWMNAKLKVWANYRSSFYWLALLFAPILGATLMACALTIDQAHNWYDILVGSLIGTVSAFAAYRCLYAAVWDWRYNHIPLKNREALDYAAAALAPEYMERAVWVRKLGWGRRKKVRSSAPASGAGLGRSPRSSTAYATRHARMPSPRQAQPGVAYPDSAHGRVSGQHARSVRGEEMV</sequence>
<dbReference type="PANTHER" id="PTHR10165:SF84">
    <property type="entry name" value="PHOSPHATIDIC ACID PHOSPHATASE BETA"/>
    <property type="match status" value="1"/>
</dbReference>
<accession>A0AAN6YC09</accession>
<dbReference type="Gene3D" id="1.20.144.10">
    <property type="entry name" value="Phosphatidic acid phosphatase type 2/haloperoxidase"/>
    <property type="match status" value="1"/>
</dbReference>
<keyword evidence="4 7" id="KW-1133">Transmembrane helix</keyword>
<proteinExistence type="inferred from homology"/>
<evidence type="ECO:0000256" key="6">
    <source>
        <dbReference type="SAM" id="MobiDB-lite"/>
    </source>
</evidence>
<gene>
    <name evidence="9" type="ORF">QBC37DRAFT_471802</name>
</gene>
<dbReference type="GO" id="GO:0046839">
    <property type="term" value="P:phospholipid dephosphorylation"/>
    <property type="evidence" value="ECO:0007669"/>
    <property type="project" value="TreeGrafter"/>
</dbReference>
<evidence type="ECO:0000256" key="2">
    <source>
        <dbReference type="ARBA" id="ARBA00008816"/>
    </source>
</evidence>
<keyword evidence="10" id="KW-1185">Reference proteome</keyword>
<dbReference type="CDD" id="cd03390">
    <property type="entry name" value="PAP2_containing_1_like"/>
    <property type="match status" value="1"/>
</dbReference>
<dbReference type="EMBL" id="MU858075">
    <property type="protein sequence ID" value="KAK4215820.1"/>
    <property type="molecule type" value="Genomic_DNA"/>
</dbReference>
<reference evidence="9" key="1">
    <citation type="journal article" date="2023" name="Mol. Phylogenet. Evol.">
        <title>Genome-scale phylogeny and comparative genomics of the fungal order Sordariales.</title>
        <authorList>
            <person name="Hensen N."/>
            <person name="Bonometti L."/>
            <person name="Westerberg I."/>
            <person name="Brannstrom I.O."/>
            <person name="Guillou S."/>
            <person name="Cros-Aarteil S."/>
            <person name="Calhoun S."/>
            <person name="Haridas S."/>
            <person name="Kuo A."/>
            <person name="Mondo S."/>
            <person name="Pangilinan J."/>
            <person name="Riley R."/>
            <person name="LaButti K."/>
            <person name="Andreopoulos B."/>
            <person name="Lipzen A."/>
            <person name="Chen C."/>
            <person name="Yan M."/>
            <person name="Daum C."/>
            <person name="Ng V."/>
            <person name="Clum A."/>
            <person name="Steindorff A."/>
            <person name="Ohm R.A."/>
            <person name="Martin F."/>
            <person name="Silar P."/>
            <person name="Natvig D.O."/>
            <person name="Lalanne C."/>
            <person name="Gautier V."/>
            <person name="Ament-Velasquez S.L."/>
            <person name="Kruys A."/>
            <person name="Hutchinson M.I."/>
            <person name="Powell A.J."/>
            <person name="Barry K."/>
            <person name="Miller A.N."/>
            <person name="Grigoriev I.V."/>
            <person name="Debuchy R."/>
            <person name="Gladieux P."/>
            <person name="Hiltunen Thoren M."/>
            <person name="Johannesson H."/>
        </authorList>
    </citation>
    <scope>NUCLEOTIDE SEQUENCE</scope>
    <source>
        <strain evidence="9">PSN293</strain>
    </source>
</reference>
<dbReference type="PANTHER" id="PTHR10165">
    <property type="entry name" value="LIPID PHOSPHATE PHOSPHATASE"/>
    <property type="match status" value="1"/>
</dbReference>
<comment type="similarity">
    <text evidence="2">Belongs to the PA-phosphatase related phosphoesterase family.</text>
</comment>
<evidence type="ECO:0000259" key="8">
    <source>
        <dbReference type="SMART" id="SM00014"/>
    </source>
</evidence>
<dbReference type="GO" id="GO:0008195">
    <property type="term" value="F:phosphatidate phosphatase activity"/>
    <property type="evidence" value="ECO:0007669"/>
    <property type="project" value="TreeGrafter"/>
</dbReference>
<dbReference type="AlphaFoldDB" id="A0AAN6YC09"/>
<feature type="transmembrane region" description="Helical" evidence="7">
    <location>
        <begin position="50"/>
        <end position="69"/>
    </location>
</feature>